<reference evidence="1 3" key="2">
    <citation type="journal article" date="2014" name="BMC Genomics">
        <title>An improved genome release (version Mt4.0) for the model legume Medicago truncatula.</title>
        <authorList>
            <person name="Tang H."/>
            <person name="Krishnakumar V."/>
            <person name="Bidwell S."/>
            <person name="Rosen B."/>
            <person name="Chan A."/>
            <person name="Zhou S."/>
            <person name="Gentzbittel L."/>
            <person name="Childs K.L."/>
            <person name="Yandell M."/>
            <person name="Gundlach H."/>
            <person name="Mayer K.F."/>
            <person name="Schwartz D.C."/>
            <person name="Town C.D."/>
        </authorList>
    </citation>
    <scope>GENOME REANNOTATION</scope>
    <source>
        <strain evidence="2 3">cv. Jemalong A17</strain>
    </source>
</reference>
<dbReference type="EMBL" id="CM001223">
    <property type="protein sequence ID" value="AES82387.1"/>
    <property type="molecule type" value="Genomic_DNA"/>
</dbReference>
<reference evidence="1 3" key="1">
    <citation type="journal article" date="2011" name="Nature">
        <title>The Medicago genome provides insight into the evolution of rhizobial symbioses.</title>
        <authorList>
            <person name="Young N.D."/>
            <person name="Debelle F."/>
            <person name="Oldroyd G.E."/>
            <person name="Geurts R."/>
            <person name="Cannon S.B."/>
            <person name="Udvardi M.K."/>
            <person name="Benedito V.A."/>
            <person name="Mayer K.F."/>
            <person name="Gouzy J."/>
            <person name="Schoof H."/>
            <person name="Van de Peer Y."/>
            <person name="Proost S."/>
            <person name="Cook D.R."/>
            <person name="Meyers B.C."/>
            <person name="Spannagl M."/>
            <person name="Cheung F."/>
            <person name="De Mita S."/>
            <person name="Krishnakumar V."/>
            <person name="Gundlach H."/>
            <person name="Zhou S."/>
            <person name="Mudge J."/>
            <person name="Bharti A.K."/>
            <person name="Murray J.D."/>
            <person name="Naoumkina M.A."/>
            <person name="Rosen B."/>
            <person name="Silverstein K.A."/>
            <person name="Tang H."/>
            <person name="Rombauts S."/>
            <person name="Zhao P.X."/>
            <person name="Zhou P."/>
            <person name="Barbe V."/>
            <person name="Bardou P."/>
            <person name="Bechner M."/>
            <person name="Bellec A."/>
            <person name="Berger A."/>
            <person name="Berges H."/>
            <person name="Bidwell S."/>
            <person name="Bisseling T."/>
            <person name="Choisne N."/>
            <person name="Couloux A."/>
            <person name="Denny R."/>
            <person name="Deshpande S."/>
            <person name="Dai X."/>
            <person name="Doyle J.J."/>
            <person name="Dudez A.M."/>
            <person name="Farmer A.D."/>
            <person name="Fouteau S."/>
            <person name="Franken C."/>
            <person name="Gibelin C."/>
            <person name="Gish J."/>
            <person name="Goldstein S."/>
            <person name="Gonzalez A.J."/>
            <person name="Green P.J."/>
            <person name="Hallab A."/>
            <person name="Hartog M."/>
            <person name="Hua A."/>
            <person name="Humphray S.J."/>
            <person name="Jeong D.H."/>
            <person name="Jing Y."/>
            <person name="Jocker A."/>
            <person name="Kenton S.M."/>
            <person name="Kim D.J."/>
            <person name="Klee K."/>
            <person name="Lai H."/>
            <person name="Lang C."/>
            <person name="Lin S."/>
            <person name="Macmil S.L."/>
            <person name="Magdelenat G."/>
            <person name="Matthews L."/>
            <person name="McCorrison J."/>
            <person name="Monaghan E.L."/>
            <person name="Mun J.H."/>
            <person name="Najar F.Z."/>
            <person name="Nicholson C."/>
            <person name="Noirot C."/>
            <person name="O'Bleness M."/>
            <person name="Paule C.R."/>
            <person name="Poulain J."/>
            <person name="Prion F."/>
            <person name="Qin B."/>
            <person name="Qu C."/>
            <person name="Retzel E.F."/>
            <person name="Riddle C."/>
            <person name="Sallet E."/>
            <person name="Samain S."/>
            <person name="Samson N."/>
            <person name="Sanders I."/>
            <person name="Saurat O."/>
            <person name="Scarpelli C."/>
            <person name="Schiex T."/>
            <person name="Segurens B."/>
            <person name="Severin A.J."/>
            <person name="Sherrier D.J."/>
            <person name="Shi R."/>
            <person name="Sims S."/>
            <person name="Singer S.R."/>
            <person name="Sinharoy S."/>
            <person name="Sterck L."/>
            <person name="Viollet A."/>
            <person name="Wang B.B."/>
            <person name="Wang K."/>
            <person name="Wang M."/>
            <person name="Wang X."/>
            <person name="Warfsmann J."/>
            <person name="Weissenbach J."/>
            <person name="White D.D."/>
            <person name="White J.D."/>
            <person name="Wiley G.B."/>
            <person name="Wincker P."/>
            <person name="Xing Y."/>
            <person name="Yang L."/>
            <person name="Yao Z."/>
            <person name="Ying F."/>
            <person name="Zhai J."/>
            <person name="Zhou L."/>
            <person name="Zuber A."/>
            <person name="Denarie J."/>
            <person name="Dixon R.A."/>
            <person name="May G.D."/>
            <person name="Schwartz D.C."/>
            <person name="Rogers J."/>
            <person name="Quetier F."/>
            <person name="Town C.D."/>
            <person name="Roe B.A."/>
        </authorList>
    </citation>
    <scope>NUCLEOTIDE SEQUENCE [LARGE SCALE GENOMIC DNA]</scope>
    <source>
        <strain evidence="1">A17</strain>
        <strain evidence="2 3">cv. Jemalong A17</strain>
    </source>
</reference>
<sequence>MTLGNRWTLFIDLLQFVSVKYSIPLFFATQGFDTFRNREISSGAGAIREQLIDLDLRIIMDFSLVEWKELGEDVRKRNCI</sequence>
<dbReference type="AlphaFoldDB" id="G7KWH5"/>
<reference evidence="2" key="3">
    <citation type="submission" date="2015-04" db="UniProtKB">
        <authorList>
            <consortium name="EnsemblPlants"/>
        </authorList>
    </citation>
    <scope>IDENTIFICATION</scope>
    <source>
        <strain evidence="2">cv. Jemalong A17</strain>
    </source>
</reference>
<evidence type="ECO:0000313" key="3">
    <source>
        <dbReference type="Proteomes" id="UP000002051"/>
    </source>
</evidence>
<dbReference type="PaxDb" id="3880-AES82387"/>
<dbReference type="EnsemblPlants" id="AES82387">
    <property type="protein sequence ID" value="AES82387"/>
    <property type="gene ID" value="MTR_7g111800"/>
</dbReference>
<accession>G7KWH5</accession>
<keyword evidence="1" id="KW-0804">Transcription</keyword>
<keyword evidence="1" id="KW-0240">DNA-directed RNA polymerase</keyword>
<name>G7KWH5_MEDTR</name>
<organism evidence="1 3">
    <name type="scientific">Medicago truncatula</name>
    <name type="common">Barrel medic</name>
    <name type="synonym">Medicago tribuloides</name>
    <dbReference type="NCBI Taxonomy" id="3880"/>
    <lineage>
        <taxon>Eukaryota</taxon>
        <taxon>Viridiplantae</taxon>
        <taxon>Streptophyta</taxon>
        <taxon>Embryophyta</taxon>
        <taxon>Tracheophyta</taxon>
        <taxon>Spermatophyta</taxon>
        <taxon>Magnoliopsida</taxon>
        <taxon>eudicotyledons</taxon>
        <taxon>Gunneridae</taxon>
        <taxon>Pentapetalae</taxon>
        <taxon>rosids</taxon>
        <taxon>fabids</taxon>
        <taxon>Fabales</taxon>
        <taxon>Fabaceae</taxon>
        <taxon>Papilionoideae</taxon>
        <taxon>50 kb inversion clade</taxon>
        <taxon>NPAAA clade</taxon>
        <taxon>Hologalegina</taxon>
        <taxon>IRL clade</taxon>
        <taxon>Trifolieae</taxon>
        <taxon>Medicago</taxon>
    </lineage>
</organism>
<dbReference type="GO" id="GO:0000428">
    <property type="term" value="C:DNA-directed RNA polymerase complex"/>
    <property type="evidence" value="ECO:0007669"/>
    <property type="project" value="UniProtKB-KW"/>
</dbReference>
<gene>
    <name evidence="1" type="ordered locus">MTR_7g111800</name>
</gene>
<dbReference type="Proteomes" id="UP000002051">
    <property type="component" value="Unassembled WGS sequence"/>
</dbReference>
<evidence type="ECO:0000313" key="1">
    <source>
        <dbReference type="EMBL" id="AES82387.1"/>
    </source>
</evidence>
<keyword evidence="3" id="KW-1185">Reference proteome</keyword>
<dbReference type="STRING" id="3880.G7KWH5"/>
<dbReference type="HOGENOM" id="CLU_2593455_0_0_1"/>
<proteinExistence type="predicted"/>
<evidence type="ECO:0000313" key="2">
    <source>
        <dbReference type="EnsemblPlants" id="AES82387"/>
    </source>
</evidence>
<protein>
    <submittedName>
        <fullName evidence="1">DNA-directed RNA polymerase</fullName>
    </submittedName>
</protein>